<name>A0A4D6E0N5_9CAUD</name>
<keyword evidence="2" id="KW-1185">Reference proteome</keyword>
<organism evidence="1 2">
    <name type="scientific">Escherichia phage Lidtsur</name>
    <dbReference type="NCBI Taxonomy" id="2562235"/>
    <lineage>
        <taxon>Viruses</taxon>
        <taxon>Duplodnaviria</taxon>
        <taxon>Heunggongvirae</taxon>
        <taxon>Uroviricota</taxon>
        <taxon>Caudoviricetes</taxon>
        <taxon>Autographivirales</taxon>
        <taxon>Autoscriptoviridae</taxon>
        <taxon>Stentvirinae</taxon>
        <taxon>Bonnellvirus</taxon>
        <taxon>Bonnellvirus lidtsur</taxon>
    </lineage>
</organism>
<evidence type="ECO:0000313" key="2">
    <source>
        <dbReference type="Proteomes" id="UP000297092"/>
    </source>
</evidence>
<evidence type="ECO:0000313" key="1">
    <source>
        <dbReference type="EMBL" id="QBZ71519.1"/>
    </source>
</evidence>
<accession>A0A4D6E0N5</accession>
<sequence length="95" mass="10084">MSLASESIVDVAALIHDEEEQRGVAATRGHLAGNGGLRGHSVGGVFPCVIYATGNIHAAPPVWNFKSPDGVEHTGFISYEDAEAAAQIWLEEREV</sequence>
<dbReference type="RefSeq" id="YP_009821613.1">
    <property type="nucleotide sequence ID" value="NC_048177.1"/>
</dbReference>
<dbReference type="Proteomes" id="UP000297092">
    <property type="component" value="Segment"/>
</dbReference>
<proteinExistence type="predicted"/>
<reference evidence="2" key="1">
    <citation type="submission" date="2019-03" db="EMBL/GenBank/DDBJ databases">
        <authorList>
            <person name="Olsen N.S."/>
            <person name="Kot W."/>
            <person name="Hansen L.H."/>
        </authorList>
    </citation>
    <scope>NUCLEOTIDE SEQUENCE [LARGE SCALE GENOMIC DNA]</scope>
</reference>
<protein>
    <submittedName>
        <fullName evidence="1">Uncharacterized protein</fullName>
    </submittedName>
</protein>
<dbReference type="KEGG" id="vg:55013097"/>
<dbReference type="GeneID" id="55013097"/>
<dbReference type="EMBL" id="MK629528">
    <property type="protein sequence ID" value="QBZ71519.1"/>
    <property type="molecule type" value="Genomic_DNA"/>
</dbReference>